<feature type="domain" description="GIY-YIG" evidence="1">
    <location>
        <begin position="40"/>
        <end position="139"/>
    </location>
</feature>
<gene>
    <name evidence="2" type="ORF">DS743_08210</name>
</gene>
<dbReference type="Gene3D" id="3.40.50.300">
    <property type="entry name" value="P-loop containing nucleotide triphosphate hydrolases"/>
    <property type="match status" value="1"/>
</dbReference>
<accession>A0ABT1XYQ3</accession>
<dbReference type="CDD" id="cd10439">
    <property type="entry name" value="GIY-YIG_COG3410"/>
    <property type="match status" value="1"/>
</dbReference>
<sequence>MKVDEPIIYETQYSDDNAKQIIEEIRQAYADKADQEFLIDYPTVYIIYQPGKQSKYRHDYTVYVGETLDIQRRTLEHLNGDAERRTDWQGLKNANNAHMFVIGHKHFNKSLTLDIENRMMQYLSSVDAVSHLNNRRENAQRMYYTEDEFVPIFNKIWDTLAAKKDYKYLFPARKEIENSSIFKASPFNKLTQEQNKAKDLILQRVQEALDKNETGKLILVTGDAGAGKTVLMSNVYYDLAKLTGKDGNKISLAMMVNHDEQLKVYQQIAKKLGIGDEKSVLKPASFINHYSPDDPVDVAFVDEAHLLRTQKNQGYTSDTANMLTDIRQRAKIVVAIYDKKQVLSKTQVWQGNSFQELIDSIGEENIIHLHNQMRIDAEPQTIEWLNNVINKGLIDKVPEDGKYEIKVFKKPQDMQKAIQEKNDDQNNGISRMVATYDWEYSSQSSPNDGSEFWQVSEGDWKMPWNYQVKKPRRTDDGVSYKELSWAQQPVTIDEIGSTYTVQGFDLNYVGVEIGPSVKLKDGKIIHVPAESCNKDAIQYRTFADGTKENFAEDLLPNELNVLLTRGVHGLYLHAVDPALQQALEEAAGKDRVVE</sequence>
<protein>
    <submittedName>
        <fullName evidence="2">DUF2075 domain-containing protein</fullName>
    </submittedName>
</protein>
<dbReference type="Pfam" id="PF09848">
    <property type="entry name" value="SLFN-g3_helicase"/>
    <property type="match status" value="1"/>
</dbReference>
<reference evidence="2 3" key="1">
    <citation type="submission" date="2018-07" db="EMBL/GenBank/DDBJ databases">
        <title>Genome sequencing and assembly of Lactobacillus leichmannii.</title>
        <authorList>
            <person name="Rong J.-C."/>
            <person name="Li M.-Y."/>
            <person name="Zhang Q.-F."/>
            <person name="Chi N.-Y."/>
        </authorList>
    </citation>
    <scope>NUCLEOTIDE SEQUENCE [LARGE SCALE GENOMIC DNA]</scope>
    <source>
        <strain evidence="2 3">JCM 1148</strain>
    </source>
</reference>
<evidence type="ECO:0000259" key="1">
    <source>
        <dbReference type="PROSITE" id="PS50164"/>
    </source>
</evidence>
<dbReference type="InterPro" id="IPR027417">
    <property type="entry name" value="P-loop_NTPase"/>
</dbReference>
<proteinExistence type="predicted"/>
<dbReference type="EMBL" id="QOCY01000053">
    <property type="protein sequence ID" value="MCR5971759.1"/>
    <property type="molecule type" value="Genomic_DNA"/>
</dbReference>
<name>A0ABT1XYQ3_LACLE</name>
<evidence type="ECO:0000313" key="3">
    <source>
        <dbReference type="Proteomes" id="UP001524940"/>
    </source>
</evidence>
<evidence type="ECO:0000313" key="2">
    <source>
        <dbReference type="EMBL" id="MCR5971759.1"/>
    </source>
</evidence>
<dbReference type="PROSITE" id="PS50164">
    <property type="entry name" value="GIY_YIG"/>
    <property type="match status" value="1"/>
</dbReference>
<dbReference type="Proteomes" id="UP001524940">
    <property type="component" value="Unassembled WGS sequence"/>
</dbReference>
<keyword evidence="3" id="KW-1185">Reference proteome</keyword>
<comment type="caution">
    <text evidence="2">The sequence shown here is derived from an EMBL/GenBank/DDBJ whole genome shotgun (WGS) entry which is preliminary data.</text>
</comment>
<dbReference type="InterPro" id="IPR018647">
    <property type="entry name" value="SLFN_3-like_DNA/RNA_helicase"/>
</dbReference>
<dbReference type="SUPFAM" id="SSF52540">
    <property type="entry name" value="P-loop containing nucleoside triphosphate hydrolases"/>
    <property type="match status" value="1"/>
</dbReference>
<dbReference type="InterPro" id="IPR000305">
    <property type="entry name" value="GIY-YIG_endonuc"/>
</dbReference>
<organism evidence="2 3">
    <name type="scientific">Lactobacillus leichmannii</name>
    <dbReference type="NCBI Taxonomy" id="28039"/>
    <lineage>
        <taxon>Bacteria</taxon>
        <taxon>Bacillati</taxon>
        <taxon>Bacillota</taxon>
        <taxon>Bacilli</taxon>
        <taxon>Lactobacillales</taxon>
        <taxon>Lactobacillaceae</taxon>
        <taxon>Lactobacillus</taxon>
    </lineage>
</organism>
<dbReference type="RefSeq" id="WP_035184567.1">
    <property type="nucleotide sequence ID" value="NZ_QOCY01000053.1"/>
</dbReference>